<accession>A0A388L3G0</accession>
<sequence>MVQKQVVLPTSCRFVAITASSVSGVHEAASDFWRESSCCGGGYCLTGNVSPLWDFAVVLNMSWVRCLGTDAVPTADGDVRYLPPVITLGTVGKKEFASAKGL</sequence>
<reference evidence="1 2" key="1">
    <citation type="journal article" date="2018" name="Cell">
        <title>The Chara Genome: Secondary Complexity and Implications for Plant Terrestrialization.</title>
        <authorList>
            <person name="Nishiyama T."/>
            <person name="Sakayama H."/>
            <person name="Vries J.D."/>
            <person name="Buschmann H."/>
            <person name="Saint-Marcoux D."/>
            <person name="Ullrich K.K."/>
            <person name="Haas F.B."/>
            <person name="Vanderstraeten L."/>
            <person name="Becker D."/>
            <person name="Lang D."/>
            <person name="Vosolsobe S."/>
            <person name="Rombauts S."/>
            <person name="Wilhelmsson P.K.I."/>
            <person name="Janitza P."/>
            <person name="Kern R."/>
            <person name="Heyl A."/>
            <person name="Rumpler F."/>
            <person name="Villalobos L.I.A.C."/>
            <person name="Clay J.M."/>
            <person name="Skokan R."/>
            <person name="Toyoda A."/>
            <person name="Suzuki Y."/>
            <person name="Kagoshima H."/>
            <person name="Schijlen E."/>
            <person name="Tajeshwar N."/>
            <person name="Catarino B."/>
            <person name="Hetherington A.J."/>
            <person name="Saltykova A."/>
            <person name="Bonnot C."/>
            <person name="Breuninger H."/>
            <person name="Symeonidi A."/>
            <person name="Radhakrishnan G.V."/>
            <person name="Van Nieuwerburgh F."/>
            <person name="Deforce D."/>
            <person name="Chang C."/>
            <person name="Karol K.G."/>
            <person name="Hedrich R."/>
            <person name="Ulvskov P."/>
            <person name="Glockner G."/>
            <person name="Delwiche C.F."/>
            <person name="Petrasek J."/>
            <person name="Van de Peer Y."/>
            <person name="Friml J."/>
            <person name="Beilby M."/>
            <person name="Dolan L."/>
            <person name="Kohara Y."/>
            <person name="Sugano S."/>
            <person name="Fujiyama A."/>
            <person name="Delaux P.-M."/>
            <person name="Quint M."/>
            <person name="TheiBen G."/>
            <person name="Hagemann M."/>
            <person name="Harholt J."/>
            <person name="Dunand C."/>
            <person name="Zachgo S."/>
            <person name="Langdale J."/>
            <person name="Maumus F."/>
            <person name="Straeten D.V.D."/>
            <person name="Gould S.B."/>
            <person name="Rensing S.A."/>
        </authorList>
    </citation>
    <scope>NUCLEOTIDE SEQUENCE [LARGE SCALE GENOMIC DNA]</scope>
    <source>
        <strain evidence="1 2">S276</strain>
    </source>
</reference>
<dbReference type="Gramene" id="GBG76845">
    <property type="protein sequence ID" value="GBG76845"/>
    <property type="gene ID" value="CBR_g23060"/>
</dbReference>
<gene>
    <name evidence="1" type="ORF">CBR_g23060</name>
</gene>
<dbReference type="EMBL" id="BFEA01000254">
    <property type="protein sequence ID" value="GBG76845.1"/>
    <property type="molecule type" value="Genomic_DNA"/>
</dbReference>
<name>A0A388L3G0_CHABU</name>
<evidence type="ECO:0000313" key="1">
    <source>
        <dbReference type="EMBL" id="GBG76845.1"/>
    </source>
</evidence>
<keyword evidence="2" id="KW-1185">Reference proteome</keyword>
<organism evidence="1 2">
    <name type="scientific">Chara braunii</name>
    <name type="common">Braun's stonewort</name>
    <dbReference type="NCBI Taxonomy" id="69332"/>
    <lineage>
        <taxon>Eukaryota</taxon>
        <taxon>Viridiplantae</taxon>
        <taxon>Streptophyta</taxon>
        <taxon>Charophyceae</taxon>
        <taxon>Charales</taxon>
        <taxon>Characeae</taxon>
        <taxon>Chara</taxon>
    </lineage>
</organism>
<protein>
    <submittedName>
        <fullName evidence="1">Uncharacterized protein</fullName>
    </submittedName>
</protein>
<evidence type="ECO:0000313" key="2">
    <source>
        <dbReference type="Proteomes" id="UP000265515"/>
    </source>
</evidence>
<proteinExistence type="predicted"/>
<comment type="caution">
    <text evidence="1">The sequence shown here is derived from an EMBL/GenBank/DDBJ whole genome shotgun (WGS) entry which is preliminary data.</text>
</comment>
<dbReference type="AlphaFoldDB" id="A0A388L3G0"/>
<dbReference type="Proteomes" id="UP000265515">
    <property type="component" value="Unassembled WGS sequence"/>
</dbReference>